<organism evidence="5 6">
    <name type="scientific">Faucicola atlantae</name>
    <dbReference type="NCBI Taxonomy" id="34059"/>
    <lineage>
        <taxon>Bacteria</taxon>
        <taxon>Pseudomonadati</taxon>
        <taxon>Pseudomonadota</taxon>
        <taxon>Gammaproteobacteria</taxon>
        <taxon>Moraxellales</taxon>
        <taxon>Moraxellaceae</taxon>
        <taxon>Faucicola</taxon>
    </lineage>
</organism>
<protein>
    <submittedName>
        <fullName evidence="5">Type I restriction enzyme specificity protein MPN_089</fullName>
    </submittedName>
</protein>
<keyword evidence="3" id="KW-0238">DNA-binding</keyword>
<dbReference type="InterPro" id="IPR051212">
    <property type="entry name" value="Type-I_RE_S_subunit"/>
</dbReference>
<gene>
    <name evidence="5" type="ORF">NCTC11091_02122</name>
</gene>
<comment type="similarity">
    <text evidence="1">Belongs to the type-I restriction system S methylase family.</text>
</comment>
<evidence type="ECO:0000313" key="5">
    <source>
        <dbReference type="EMBL" id="STZ01650.1"/>
    </source>
</evidence>
<feature type="domain" description="Type I restriction modification DNA specificity" evidence="4">
    <location>
        <begin position="14"/>
        <end position="192"/>
    </location>
</feature>
<evidence type="ECO:0000259" key="4">
    <source>
        <dbReference type="Pfam" id="PF01420"/>
    </source>
</evidence>
<dbReference type="PANTHER" id="PTHR43140">
    <property type="entry name" value="TYPE-1 RESTRICTION ENZYME ECOKI SPECIFICITY PROTEIN"/>
    <property type="match status" value="1"/>
</dbReference>
<dbReference type="Proteomes" id="UP000255193">
    <property type="component" value="Unassembled WGS sequence"/>
</dbReference>
<dbReference type="GO" id="GO:0009307">
    <property type="term" value="P:DNA restriction-modification system"/>
    <property type="evidence" value="ECO:0007669"/>
    <property type="project" value="UniProtKB-KW"/>
</dbReference>
<reference evidence="5 6" key="1">
    <citation type="submission" date="2018-06" db="EMBL/GenBank/DDBJ databases">
        <authorList>
            <consortium name="Pathogen Informatics"/>
            <person name="Doyle S."/>
        </authorList>
    </citation>
    <scope>NUCLEOTIDE SEQUENCE [LARGE SCALE GENOMIC DNA]</scope>
    <source>
        <strain evidence="5 6">NCTC11091</strain>
    </source>
</reference>
<evidence type="ECO:0000256" key="2">
    <source>
        <dbReference type="ARBA" id="ARBA00022747"/>
    </source>
</evidence>
<dbReference type="InterPro" id="IPR044946">
    <property type="entry name" value="Restrct_endonuc_typeI_TRD_sf"/>
</dbReference>
<evidence type="ECO:0000256" key="3">
    <source>
        <dbReference type="ARBA" id="ARBA00023125"/>
    </source>
</evidence>
<dbReference type="GO" id="GO:0003677">
    <property type="term" value="F:DNA binding"/>
    <property type="evidence" value="ECO:0007669"/>
    <property type="project" value="UniProtKB-KW"/>
</dbReference>
<dbReference type="RefSeq" id="WP_218002935.1">
    <property type="nucleotide sequence ID" value="NZ_UGQA01000005.1"/>
</dbReference>
<accession>A0A378QMJ5</accession>
<dbReference type="EMBL" id="UGQA01000005">
    <property type="protein sequence ID" value="STZ01650.1"/>
    <property type="molecule type" value="Genomic_DNA"/>
</dbReference>
<dbReference type="AlphaFoldDB" id="A0A378QMJ5"/>
<keyword evidence="2" id="KW-0680">Restriction system</keyword>
<dbReference type="Pfam" id="PF01420">
    <property type="entry name" value="Methylase_S"/>
    <property type="match status" value="1"/>
</dbReference>
<proteinExistence type="inferred from homology"/>
<sequence length="235" mass="26542">MSAILDKLLKGQNVEWQTLGDVSVLYGGLTGKNKADFENGNAKYVSYKNIFANLAVDLENLGTVKVNDNEKQHFIKHGDILFTGSSETQAEAGISSVVIENPIEKIYLNSFSFGLRFNDDVELMPEFTKFLFRGDVMRTQIARTASGVTRFNISKERFKKIQVPIPPLDVQAEIVRILDAFTALTAELTAELNMREKQYQYYRDKLLSFSDVSIETDSNRQQQTATDSIMRTTSE</sequence>
<dbReference type="SUPFAM" id="SSF116734">
    <property type="entry name" value="DNA methylase specificity domain"/>
    <property type="match status" value="1"/>
</dbReference>
<dbReference type="InterPro" id="IPR000055">
    <property type="entry name" value="Restrct_endonuc_typeI_TRD"/>
</dbReference>
<name>A0A378QMJ5_9GAMM</name>
<evidence type="ECO:0000313" key="6">
    <source>
        <dbReference type="Proteomes" id="UP000255193"/>
    </source>
</evidence>
<dbReference type="PANTHER" id="PTHR43140:SF1">
    <property type="entry name" value="TYPE I RESTRICTION ENZYME ECOKI SPECIFICITY SUBUNIT"/>
    <property type="match status" value="1"/>
</dbReference>
<dbReference type="REBASE" id="405742">
    <property type="entry name" value="S1.Mat11091ORF2126P"/>
</dbReference>
<dbReference type="Gene3D" id="3.90.220.20">
    <property type="entry name" value="DNA methylase specificity domains"/>
    <property type="match status" value="1"/>
</dbReference>
<evidence type="ECO:0000256" key="1">
    <source>
        <dbReference type="ARBA" id="ARBA00010923"/>
    </source>
</evidence>